<dbReference type="InterPro" id="IPR000601">
    <property type="entry name" value="PKD_dom"/>
</dbReference>
<dbReference type="EMBL" id="JABFCR010000037">
    <property type="protein sequence ID" value="NNU34263.1"/>
    <property type="molecule type" value="Genomic_DNA"/>
</dbReference>
<dbReference type="Pfam" id="PF18911">
    <property type="entry name" value="PKD_4"/>
    <property type="match status" value="1"/>
</dbReference>
<dbReference type="InterPro" id="IPR035986">
    <property type="entry name" value="PKD_dom_sf"/>
</dbReference>
<dbReference type="PROSITE" id="PS50093">
    <property type="entry name" value="PKD"/>
    <property type="match status" value="2"/>
</dbReference>
<evidence type="ECO:0000259" key="1">
    <source>
        <dbReference type="PROSITE" id="PS50093"/>
    </source>
</evidence>
<dbReference type="InterPro" id="IPR013783">
    <property type="entry name" value="Ig-like_fold"/>
</dbReference>
<feature type="domain" description="PKD" evidence="1">
    <location>
        <begin position="433"/>
        <end position="477"/>
    </location>
</feature>
<name>A0ABX1W3R4_9SPHI</name>
<feature type="domain" description="PKD" evidence="1">
    <location>
        <begin position="359"/>
        <end position="420"/>
    </location>
</feature>
<sequence>MYIASIVNFIKKYSLVLVIVLLAALPAVSYAQLCSGSLGDPVVKIDFGAGSSVHAPALPAGTTSYTNSASDFPTDGSYTIENTTAGSGNVWWSTKDHTGNTGGYMMVVNASSLKTDYFYKTTVTGLCSGTTFEFAAWAANLIRTTDVSPPDLTFTIFKTDGVSVLATFNTGAIPVTPGGLIWKQYGTSFKMPIGESDVIVQITNNSPGGIPGNDLVLDDITFRPCGPNVSSNFVVGTQSTASVQACTGNTQSYTLNSTVVNNTYVNPSYQWQVNTGSSWGKYCRRQYNHFYSKSAGRCRHLSISHGNCRSKYWFGVLPVSSNILTLTVGNTPVAAFIATNSDANCLLKTVDFKDKSTPNGTPITSWKWDFGDGENSVDANPSHTYATPCVYPVKLTVANSTGCASSFQQTVNVTSKVVADFDVTVSLCPNSPVTFTDKSTSTNPIVQWHWSFDDGTPALILTSGAPFTHTFATTGDHQCL</sequence>
<dbReference type="SUPFAM" id="SSF49299">
    <property type="entry name" value="PKD domain"/>
    <property type="match status" value="2"/>
</dbReference>
<keyword evidence="3" id="KW-1185">Reference proteome</keyword>
<evidence type="ECO:0000313" key="2">
    <source>
        <dbReference type="EMBL" id="NNU34263.1"/>
    </source>
</evidence>
<accession>A0ABX1W3R4</accession>
<reference evidence="2 3" key="1">
    <citation type="submission" date="2020-05" db="EMBL/GenBank/DDBJ databases">
        <authorList>
            <person name="Khan S.A."/>
            <person name="Jeon C.O."/>
            <person name="Chun B.H."/>
        </authorList>
    </citation>
    <scope>NUCLEOTIDE SEQUENCE [LARGE SCALE GENOMIC DNA]</scope>
    <source>
        <strain evidence="2 3">S1162</strain>
    </source>
</reference>
<organism evidence="2 3">
    <name type="scientific">Mucilaginibacter humi</name>
    <dbReference type="NCBI Taxonomy" id="2732510"/>
    <lineage>
        <taxon>Bacteria</taxon>
        <taxon>Pseudomonadati</taxon>
        <taxon>Bacteroidota</taxon>
        <taxon>Sphingobacteriia</taxon>
        <taxon>Sphingobacteriales</taxon>
        <taxon>Sphingobacteriaceae</taxon>
        <taxon>Mucilaginibacter</taxon>
    </lineage>
</organism>
<dbReference type="Gene3D" id="2.60.40.10">
    <property type="entry name" value="Immunoglobulins"/>
    <property type="match status" value="2"/>
</dbReference>
<dbReference type="Proteomes" id="UP000566071">
    <property type="component" value="Unassembled WGS sequence"/>
</dbReference>
<protein>
    <submittedName>
        <fullName evidence="2">PKD domain-containing protein</fullName>
    </submittedName>
</protein>
<evidence type="ECO:0000313" key="3">
    <source>
        <dbReference type="Proteomes" id="UP000566071"/>
    </source>
</evidence>
<dbReference type="RefSeq" id="WP_175269943.1">
    <property type="nucleotide sequence ID" value="NZ_JABFCR010000037.1"/>
</dbReference>
<dbReference type="CDD" id="cd00146">
    <property type="entry name" value="PKD"/>
    <property type="match status" value="2"/>
</dbReference>
<comment type="caution">
    <text evidence="2">The sequence shown here is derived from an EMBL/GenBank/DDBJ whole genome shotgun (WGS) entry which is preliminary data.</text>
</comment>
<dbReference type="SMART" id="SM00089">
    <property type="entry name" value="PKD"/>
    <property type="match status" value="1"/>
</dbReference>
<dbReference type="InterPro" id="IPR022409">
    <property type="entry name" value="PKD/Chitinase_dom"/>
</dbReference>
<gene>
    <name evidence="2" type="ORF">HK413_09080</name>
</gene>
<dbReference type="Pfam" id="PF00801">
    <property type="entry name" value="PKD"/>
    <property type="match status" value="1"/>
</dbReference>
<proteinExistence type="predicted"/>